<dbReference type="AlphaFoldDB" id="A0A1V9ZTY4"/>
<evidence type="ECO:0000313" key="2">
    <source>
        <dbReference type="Proteomes" id="UP000243579"/>
    </source>
</evidence>
<sequence>MAIVFSGMFKKTNELKEPKSRGALRWLHKSKSTKCHPVRAEPSSCCKTRLAAEAPPQYDVGAPEVTISHRFIDRPRVRINKLVTVVGGHKVPFSEHEIFFWKSEYEHKNTLSPIAEEDKTMCESCQAVAFTKNARNVCITLTKVSRRRRAL</sequence>
<dbReference type="EMBL" id="JNBR01000011">
    <property type="protein sequence ID" value="OQS01240.1"/>
    <property type="molecule type" value="Genomic_DNA"/>
</dbReference>
<accession>A0A1V9ZTY4</accession>
<protein>
    <submittedName>
        <fullName evidence="1">Uncharacterized protein</fullName>
    </submittedName>
</protein>
<dbReference type="Proteomes" id="UP000243579">
    <property type="component" value="Unassembled WGS sequence"/>
</dbReference>
<evidence type="ECO:0000313" key="1">
    <source>
        <dbReference type="EMBL" id="OQS01240.1"/>
    </source>
</evidence>
<name>A0A1V9ZTY4_ACHHY</name>
<dbReference type="OrthoDB" id="62778at2759"/>
<proteinExistence type="predicted"/>
<comment type="caution">
    <text evidence="1">The sequence shown here is derived from an EMBL/GenBank/DDBJ whole genome shotgun (WGS) entry which is preliminary data.</text>
</comment>
<keyword evidence="2" id="KW-1185">Reference proteome</keyword>
<reference evidence="1 2" key="1">
    <citation type="journal article" date="2014" name="Genome Biol. Evol.">
        <title>The secreted proteins of Achlya hypogyna and Thraustotheca clavata identify the ancestral oomycete secretome and reveal gene acquisitions by horizontal gene transfer.</title>
        <authorList>
            <person name="Misner I."/>
            <person name="Blouin N."/>
            <person name="Leonard G."/>
            <person name="Richards T.A."/>
            <person name="Lane C.E."/>
        </authorList>
    </citation>
    <scope>NUCLEOTIDE SEQUENCE [LARGE SCALE GENOMIC DNA]</scope>
    <source>
        <strain evidence="1 2">ATCC 48635</strain>
    </source>
</reference>
<gene>
    <name evidence="1" type="ORF">ACHHYP_01496</name>
</gene>
<organism evidence="1 2">
    <name type="scientific">Achlya hypogyna</name>
    <name type="common">Oomycete</name>
    <name type="synonym">Protoachlya hypogyna</name>
    <dbReference type="NCBI Taxonomy" id="1202772"/>
    <lineage>
        <taxon>Eukaryota</taxon>
        <taxon>Sar</taxon>
        <taxon>Stramenopiles</taxon>
        <taxon>Oomycota</taxon>
        <taxon>Saprolegniomycetes</taxon>
        <taxon>Saprolegniales</taxon>
        <taxon>Achlyaceae</taxon>
        <taxon>Achlya</taxon>
    </lineage>
</organism>